<name>A0A0C9XH96_9AGAM</name>
<feature type="non-terminal residue" evidence="1">
    <location>
        <position position="58"/>
    </location>
</feature>
<dbReference type="HOGENOM" id="CLU_2984643_0_0_1"/>
<evidence type="ECO:0000313" key="1">
    <source>
        <dbReference type="EMBL" id="KIK11690.1"/>
    </source>
</evidence>
<gene>
    <name evidence="1" type="ORF">PISMIDRAFT_690156</name>
</gene>
<protein>
    <submittedName>
        <fullName evidence="1">Uncharacterized protein</fullName>
    </submittedName>
</protein>
<reference evidence="1 2" key="1">
    <citation type="submission" date="2014-04" db="EMBL/GenBank/DDBJ databases">
        <authorList>
            <consortium name="DOE Joint Genome Institute"/>
            <person name="Kuo A."/>
            <person name="Kohler A."/>
            <person name="Costa M.D."/>
            <person name="Nagy L.G."/>
            <person name="Floudas D."/>
            <person name="Copeland A."/>
            <person name="Barry K.W."/>
            <person name="Cichocki N."/>
            <person name="Veneault-Fourrey C."/>
            <person name="LaButti K."/>
            <person name="Lindquist E.A."/>
            <person name="Lipzen A."/>
            <person name="Lundell T."/>
            <person name="Morin E."/>
            <person name="Murat C."/>
            <person name="Sun H."/>
            <person name="Tunlid A."/>
            <person name="Henrissat B."/>
            <person name="Grigoriev I.V."/>
            <person name="Hibbett D.S."/>
            <person name="Martin F."/>
            <person name="Nordberg H.P."/>
            <person name="Cantor M.N."/>
            <person name="Hua S.X."/>
        </authorList>
    </citation>
    <scope>NUCLEOTIDE SEQUENCE [LARGE SCALE GENOMIC DNA]</scope>
    <source>
        <strain evidence="1 2">441</strain>
    </source>
</reference>
<accession>A0A0C9XH96</accession>
<dbReference type="Proteomes" id="UP000054018">
    <property type="component" value="Unassembled WGS sequence"/>
</dbReference>
<organism evidence="1 2">
    <name type="scientific">Pisolithus microcarpus 441</name>
    <dbReference type="NCBI Taxonomy" id="765257"/>
    <lineage>
        <taxon>Eukaryota</taxon>
        <taxon>Fungi</taxon>
        <taxon>Dikarya</taxon>
        <taxon>Basidiomycota</taxon>
        <taxon>Agaricomycotina</taxon>
        <taxon>Agaricomycetes</taxon>
        <taxon>Agaricomycetidae</taxon>
        <taxon>Boletales</taxon>
        <taxon>Sclerodermatineae</taxon>
        <taxon>Pisolithaceae</taxon>
        <taxon>Pisolithus</taxon>
    </lineage>
</organism>
<dbReference type="OrthoDB" id="10621557at2759"/>
<proteinExistence type="predicted"/>
<keyword evidence="2" id="KW-1185">Reference proteome</keyword>
<dbReference type="AlphaFoldDB" id="A0A0C9XH96"/>
<dbReference type="EMBL" id="KN834171">
    <property type="protein sequence ID" value="KIK11690.1"/>
    <property type="molecule type" value="Genomic_DNA"/>
</dbReference>
<evidence type="ECO:0000313" key="2">
    <source>
        <dbReference type="Proteomes" id="UP000054018"/>
    </source>
</evidence>
<feature type="non-terminal residue" evidence="1">
    <location>
        <position position="1"/>
    </location>
</feature>
<reference evidence="2" key="2">
    <citation type="submission" date="2015-01" db="EMBL/GenBank/DDBJ databases">
        <title>Evolutionary Origins and Diversification of the Mycorrhizal Mutualists.</title>
        <authorList>
            <consortium name="DOE Joint Genome Institute"/>
            <consortium name="Mycorrhizal Genomics Consortium"/>
            <person name="Kohler A."/>
            <person name="Kuo A."/>
            <person name="Nagy L.G."/>
            <person name="Floudas D."/>
            <person name="Copeland A."/>
            <person name="Barry K.W."/>
            <person name="Cichocki N."/>
            <person name="Veneault-Fourrey C."/>
            <person name="LaButti K."/>
            <person name="Lindquist E.A."/>
            <person name="Lipzen A."/>
            <person name="Lundell T."/>
            <person name="Morin E."/>
            <person name="Murat C."/>
            <person name="Riley R."/>
            <person name="Ohm R."/>
            <person name="Sun H."/>
            <person name="Tunlid A."/>
            <person name="Henrissat B."/>
            <person name="Grigoriev I.V."/>
            <person name="Hibbett D.S."/>
            <person name="Martin F."/>
        </authorList>
    </citation>
    <scope>NUCLEOTIDE SEQUENCE [LARGE SCALE GENOMIC DNA]</scope>
    <source>
        <strain evidence="2">441</strain>
    </source>
</reference>
<sequence length="58" mass="6313">VLGTILIIRSRETLKSATDIRQHTFESAHNTASGVFTIACVCISGVFRRAYGVDLETS</sequence>